<dbReference type="Pfam" id="PF09674">
    <property type="entry name" value="DUF2400"/>
    <property type="match status" value="1"/>
</dbReference>
<evidence type="ECO:0000313" key="1">
    <source>
        <dbReference type="EMBL" id="EHO68055.1"/>
    </source>
</evidence>
<protein>
    <recommendedName>
        <fullName evidence="3">TIGR02757 family protein</fullName>
    </recommendedName>
</protein>
<organism evidence="1 2">
    <name type="scientific">Prevotella micans F0438</name>
    <dbReference type="NCBI Taxonomy" id="883158"/>
    <lineage>
        <taxon>Bacteria</taxon>
        <taxon>Pseudomonadati</taxon>
        <taxon>Bacteroidota</taxon>
        <taxon>Bacteroidia</taxon>
        <taxon>Bacteroidales</taxon>
        <taxon>Prevotellaceae</taxon>
        <taxon>Prevotella</taxon>
    </lineage>
</organism>
<dbReference type="Proteomes" id="UP000016023">
    <property type="component" value="Unassembled WGS sequence"/>
</dbReference>
<evidence type="ECO:0008006" key="3">
    <source>
        <dbReference type="Google" id="ProtNLM"/>
    </source>
</evidence>
<dbReference type="InterPro" id="IPR014127">
    <property type="entry name" value="CHP02757"/>
</dbReference>
<name>H1Q3Y9_9BACT</name>
<dbReference type="EMBL" id="AGWK01000043">
    <property type="protein sequence ID" value="EHO68055.1"/>
    <property type="molecule type" value="Genomic_DNA"/>
</dbReference>
<proteinExistence type="predicted"/>
<dbReference type="HOGENOM" id="CLU_064298_0_0_10"/>
<evidence type="ECO:0000313" key="2">
    <source>
        <dbReference type="Proteomes" id="UP000016023"/>
    </source>
</evidence>
<sequence>MSVDNNTAQKLIAYAEKYEHPQFLLNDPAQFMHAVKGVKNKEIMAFIASALSYGARSAFIKRLHFLLDCTMGVPHDWIISGEYRKHIPDDSACFYRLYSNHLMLSFFDTLRQMIYSHDSIGQFVRTTINPNAKLENGKFRAIAALEAICTYFADRESNKIIPKDTRSCCKRLCMFLRWMVRSNSPVDLGLWSDFIDQSTLLLPLDTHVVHEAIELGLLKSKTTSMAAAQRLTSTLSEIFPGDPTKADFALFGYGVNKSRKL</sequence>
<dbReference type="RefSeq" id="WP_006953152.1">
    <property type="nucleotide sequence ID" value="NZ_JH594523.1"/>
</dbReference>
<dbReference type="STRING" id="883158.HMPREF9140_01627"/>
<comment type="caution">
    <text evidence="1">The sequence shown here is derived from an EMBL/GenBank/DDBJ whole genome shotgun (WGS) entry which is preliminary data.</text>
</comment>
<dbReference type="PATRIC" id="fig|883158.3.peg.1629"/>
<dbReference type="eggNOG" id="COG0177">
    <property type="taxonomic scope" value="Bacteria"/>
</dbReference>
<keyword evidence="2" id="KW-1185">Reference proteome</keyword>
<accession>H1Q3Y9</accession>
<dbReference type="NCBIfam" id="TIGR02757">
    <property type="entry name" value="TIGR02757 family protein"/>
    <property type="match status" value="1"/>
</dbReference>
<dbReference type="AlphaFoldDB" id="H1Q3Y9"/>
<reference evidence="1 2" key="1">
    <citation type="submission" date="2011-12" db="EMBL/GenBank/DDBJ databases">
        <title>The Genome Sequence of Prevotella micans F0438.</title>
        <authorList>
            <consortium name="The Broad Institute Genome Sequencing Platform"/>
            <person name="Earl A."/>
            <person name="Ward D."/>
            <person name="Feldgarden M."/>
            <person name="Gevers D."/>
            <person name="Izard J."/>
            <person name="Baranova O.V."/>
            <person name="Blanton J.M."/>
            <person name="Wade W.G."/>
            <person name="Dewhirst F.E."/>
            <person name="Young S.K."/>
            <person name="Zeng Q."/>
            <person name="Gargeya S."/>
            <person name="Fitzgerald M."/>
            <person name="Haas B."/>
            <person name="Abouelleil A."/>
            <person name="Alvarado L."/>
            <person name="Arachchi H.M."/>
            <person name="Berlin A."/>
            <person name="Chapman S.B."/>
            <person name="Gearin G."/>
            <person name="Goldberg J."/>
            <person name="Griggs A."/>
            <person name="Gujja S."/>
            <person name="Hansen M."/>
            <person name="Heiman D."/>
            <person name="Howarth C."/>
            <person name="Larimer J."/>
            <person name="Lui A."/>
            <person name="MacDonald P.J.P."/>
            <person name="McCowen C."/>
            <person name="Montmayeur A."/>
            <person name="Murphy C."/>
            <person name="Neiman D."/>
            <person name="Pearson M."/>
            <person name="Priest M."/>
            <person name="Roberts A."/>
            <person name="Saif S."/>
            <person name="Shea T."/>
            <person name="Sisk P."/>
            <person name="Stolte C."/>
            <person name="Sykes S."/>
            <person name="Wortman J."/>
            <person name="Nusbaum C."/>
            <person name="Birren B."/>
        </authorList>
    </citation>
    <scope>NUCLEOTIDE SEQUENCE [LARGE SCALE GENOMIC DNA]</scope>
    <source>
        <strain evidence="1 2">F0438</strain>
    </source>
</reference>
<gene>
    <name evidence="1" type="ORF">HMPREF9140_01627</name>
</gene>